<proteinExistence type="predicted"/>
<dbReference type="Pfam" id="PF13271">
    <property type="entry name" value="DUF4062"/>
    <property type="match status" value="1"/>
</dbReference>
<dbReference type="EMBL" id="LN681226">
    <property type="protein sequence ID" value="CEK12346.1"/>
    <property type="molecule type" value="Genomic_DNA"/>
</dbReference>
<evidence type="ECO:0000313" key="2">
    <source>
        <dbReference type="EMBL" id="CEK12346.1"/>
    </source>
</evidence>
<dbReference type="Proteomes" id="UP000032803">
    <property type="component" value="Plasmid II"/>
</dbReference>
<protein>
    <submittedName>
        <fullName evidence="2">Putative transcriptional regulator</fullName>
    </submittedName>
</protein>
<dbReference type="KEGG" id="lha:LHA_pA0099"/>
<sequence>MRPLRIFISSVQQEFKEDRLEICHWLKNDPLMRRFFDPFLFEELPAHDRRADQVYLEQVRACDIYIGLFGYDYGFENAKGVSPTEEEYNLASEEHKTRLIFIKGNEESKRHPKMKNLITRVGTELIRRRYQSISELISSVYAALIHDLEERKLIRNSPFDAAPCRGATLFRFR</sequence>
<evidence type="ECO:0000313" key="3">
    <source>
        <dbReference type="Proteomes" id="UP000032803"/>
    </source>
</evidence>
<accession>A0A0A8UXS6</accession>
<reference evidence="3" key="1">
    <citation type="submission" date="2014-09" db="EMBL/GenBank/DDBJ databases">
        <authorList>
            <person name="Gomez-Valero L."/>
        </authorList>
    </citation>
    <scope>NUCLEOTIDE SEQUENCE [LARGE SCALE GENOMIC DNA]</scope>
    <source>
        <strain evidence="3">ATCC35250</strain>
        <plasmid evidence="3">II</plasmid>
    </source>
</reference>
<gene>
    <name evidence="2" type="ORF">LHA_pA0099</name>
</gene>
<geneLocation type="plasmid" evidence="2 3">
    <name>II</name>
</geneLocation>
<organism evidence="2 3">
    <name type="scientific">Legionella hackeliae</name>
    <dbReference type="NCBI Taxonomy" id="449"/>
    <lineage>
        <taxon>Bacteria</taxon>
        <taxon>Pseudomonadati</taxon>
        <taxon>Pseudomonadota</taxon>
        <taxon>Gammaproteobacteria</taxon>
        <taxon>Legionellales</taxon>
        <taxon>Legionellaceae</taxon>
        <taxon>Legionella</taxon>
    </lineage>
</organism>
<dbReference type="AlphaFoldDB" id="A0A0A8UXS6"/>
<dbReference type="InterPro" id="IPR025139">
    <property type="entry name" value="DUF4062"/>
</dbReference>
<keyword evidence="2" id="KW-0614">Plasmid</keyword>
<evidence type="ECO:0000259" key="1">
    <source>
        <dbReference type="Pfam" id="PF13271"/>
    </source>
</evidence>
<dbReference type="HOGENOM" id="CLU_1545711_0_0_6"/>
<name>A0A0A8UXS6_LEGHA</name>
<keyword evidence="3" id="KW-1185">Reference proteome</keyword>
<feature type="domain" description="DUF4062" evidence="1">
    <location>
        <begin position="5"/>
        <end position="91"/>
    </location>
</feature>